<evidence type="ECO:0000313" key="1">
    <source>
        <dbReference type="EMBL" id="KAK0513649.1"/>
    </source>
</evidence>
<name>A0AA39R4T1_9LECA</name>
<keyword evidence="2" id="KW-1185">Reference proteome</keyword>
<comment type="caution">
    <text evidence="1">The sequence shown here is derived from an EMBL/GenBank/DDBJ whole genome shotgun (WGS) entry which is preliminary data.</text>
</comment>
<proteinExistence type="predicted"/>
<dbReference type="AlphaFoldDB" id="A0AA39R4T1"/>
<dbReference type="Proteomes" id="UP001166286">
    <property type="component" value="Unassembled WGS sequence"/>
</dbReference>
<evidence type="ECO:0008006" key="3">
    <source>
        <dbReference type="Google" id="ProtNLM"/>
    </source>
</evidence>
<dbReference type="EMBL" id="JAFEKC020000007">
    <property type="protein sequence ID" value="KAK0513649.1"/>
    <property type="molecule type" value="Genomic_DNA"/>
</dbReference>
<sequence>MEPLSITASVAGLLGLSQQMFSSAYRYARAVKGAEKDIASFTTEAVGLVALLKDVGKIAATLDKRSDDSILDLKDNLEDCQTTLQALTRRRENANPAVNHKGALVYIKKIVKWPFSASETKKMIDKLERQESSISMALEFQDIMSSFRVEDTQEMHTKMLLQITESVYNLELKDASTMLDKGTLERIGIRENENLPHEQTMTVSETSASEEEAEILEAFLAIGDLESCPRKSIYRARWRTRLEQIH</sequence>
<protein>
    <recommendedName>
        <fullName evidence="3">Fungal N-terminal domain-containing protein</fullName>
    </recommendedName>
</protein>
<accession>A0AA39R4T1</accession>
<reference evidence="1" key="1">
    <citation type="submission" date="2023-03" db="EMBL/GenBank/DDBJ databases">
        <title>Complete genome of Cladonia borealis.</title>
        <authorList>
            <person name="Park H."/>
        </authorList>
    </citation>
    <scope>NUCLEOTIDE SEQUENCE</scope>
    <source>
        <strain evidence="1">ANT050790</strain>
    </source>
</reference>
<gene>
    <name evidence="1" type="ORF">JMJ35_004013</name>
</gene>
<organism evidence="1 2">
    <name type="scientific">Cladonia borealis</name>
    <dbReference type="NCBI Taxonomy" id="184061"/>
    <lineage>
        <taxon>Eukaryota</taxon>
        <taxon>Fungi</taxon>
        <taxon>Dikarya</taxon>
        <taxon>Ascomycota</taxon>
        <taxon>Pezizomycotina</taxon>
        <taxon>Lecanoromycetes</taxon>
        <taxon>OSLEUM clade</taxon>
        <taxon>Lecanoromycetidae</taxon>
        <taxon>Lecanorales</taxon>
        <taxon>Lecanorineae</taxon>
        <taxon>Cladoniaceae</taxon>
        <taxon>Cladonia</taxon>
    </lineage>
</organism>
<evidence type="ECO:0000313" key="2">
    <source>
        <dbReference type="Proteomes" id="UP001166286"/>
    </source>
</evidence>